<evidence type="ECO:0008006" key="14">
    <source>
        <dbReference type="Google" id="ProtNLM"/>
    </source>
</evidence>
<reference evidence="12" key="1">
    <citation type="submission" date="2021-10" db="EMBL/GenBank/DDBJ databases">
        <title>Melipona bicolor Genome sequencing and assembly.</title>
        <authorList>
            <person name="Araujo N.S."/>
            <person name="Arias M.C."/>
        </authorList>
    </citation>
    <scope>NUCLEOTIDE SEQUENCE</scope>
    <source>
        <strain evidence="12">USP_2M_L1-L4_2017</strain>
        <tissue evidence="12">Whole body</tissue>
    </source>
</reference>
<evidence type="ECO:0000256" key="11">
    <source>
        <dbReference type="ARBA" id="ARBA00023273"/>
    </source>
</evidence>
<dbReference type="InterPro" id="IPR036322">
    <property type="entry name" value="WD40_repeat_dom_sf"/>
</dbReference>
<dbReference type="GO" id="GO:0036158">
    <property type="term" value="P:outer dynein arm assembly"/>
    <property type="evidence" value="ECO:0007669"/>
    <property type="project" value="TreeGrafter"/>
</dbReference>
<evidence type="ECO:0000313" key="13">
    <source>
        <dbReference type="Proteomes" id="UP001177670"/>
    </source>
</evidence>
<gene>
    <name evidence="12" type="ORF">K0M31_019824</name>
</gene>
<dbReference type="SUPFAM" id="SSF50978">
    <property type="entry name" value="WD40 repeat-like"/>
    <property type="match status" value="1"/>
</dbReference>
<keyword evidence="6" id="KW-0677">Repeat</keyword>
<evidence type="ECO:0000256" key="7">
    <source>
        <dbReference type="ARBA" id="ARBA00023017"/>
    </source>
</evidence>
<keyword evidence="4" id="KW-0853">WD repeat</keyword>
<sequence length="473" mass="53989">MYHFEGGWPKDINPRDEEITTRYRRRVEKDDNWAPKLRPLFEMMEHHVLQNGTVNIYEHYFDDMIPTPLVQPFGFRTVNLYSDPETPKRPVTNISWCPDSGNRIVVSYCFLDFGKLPDYSKKLYIWQVGTFSLKSKQALQTGNCNGNRKSLQNSDEICVKPATIGQMSNSTNSDNPNKPYMGLEPSSPCVCCEFNPRDPSVLASGLMTGQVCNWDTRTGNTPVQYSHLLYSHREFANAVKWLPTKSNTEFFSTSSDGNAMWWDTRQLRQPVEILMFDFENPNEPDVDRAIGVSCLNFGPMVGTKFMFGLENGIVVTGSRKAKTNVEKLSVRFNAHFGEVKSVDRNVFNPLVFVTIGDWRARVWVEDTREDCLVSTPFLREYPTGGCWNKARFSVFYVTTDTGQLQIWDILQGLRAPVFTLKLCDEKLTALAPCEEGAFLTIGNYAGNVFLVEPNEFFQSFDRKDRAVLSEVSK</sequence>
<dbReference type="GO" id="GO:0036157">
    <property type="term" value="C:outer dynein arm"/>
    <property type="evidence" value="ECO:0007669"/>
    <property type="project" value="TreeGrafter"/>
</dbReference>
<dbReference type="GO" id="GO:0045503">
    <property type="term" value="F:dynein light chain binding"/>
    <property type="evidence" value="ECO:0007669"/>
    <property type="project" value="TreeGrafter"/>
</dbReference>
<evidence type="ECO:0000256" key="1">
    <source>
        <dbReference type="ARBA" id="ARBA00004430"/>
    </source>
</evidence>
<evidence type="ECO:0000256" key="8">
    <source>
        <dbReference type="ARBA" id="ARBA00023069"/>
    </source>
</evidence>
<organism evidence="12 13">
    <name type="scientific">Melipona bicolor</name>
    <dbReference type="NCBI Taxonomy" id="60889"/>
    <lineage>
        <taxon>Eukaryota</taxon>
        <taxon>Metazoa</taxon>
        <taxon>Ecdysozoa</taxon>
        <taxon>Arthropoda</taxon>
        <taxon>Hexapoda</taxon>
        <taxon>Insecta</taxon>
        <taxon>Pterygota</taxon>
        <taxon>Neoptera</taxon>
        <taxon>Endopterygota</taxon>
        <taxon>Hymenoptera</taxon>
        <taxon>Apocrita</taxon>
        <taxon>Aculeata</taxon>
        <taxon>Apoidea</taxon>
        <taxon>Anthophila</taxon>
        <taxon>Apidae</taxon>
        <taxon>Melipona</taxon>
    </lineage>
</organism>
<dbReference type="EMBL" id="JAHYIQ010000008">
    <property type="protein sequence ID" value="KAK1130140.1"/>
    <property type="molecule type" value="Genomic_DNA"/>
</dbReference>
<evidence type="ECO:0000256" key="9">
    <source>
        <dbReference type="ARBA" id="ARBA00023175"/>
    </source>
</evidence>
<dbReference type="InterPro" id="IPR015943">
    <property type="entry name" value="WD40/YVTN_repeat-like_dom_sf"/>
</dbReference>
<dbReference type="GO" id="GO:0003341">
    <property type="term" value="P:cilium movement"/>
    <property type="evidence" value="ECO:0007669"/>
    <property type="project" value="TreeGrafter"/>
</dbReference>
<evidence type="ECO:0000256" key="4">
    <source>
        <dbReference type="ARBA" id="ARBA00022574"/>
    </source>
</evidence>
<name>A0AA40KRK5_9HYME</name>
<comment type="caution">
    <text evidence="12">The sequence shown here is derived from an EMBL/GenBank/DDBJ whole genome shotgun (WGS) entry which is preliminary data.</text>
</comment>
<keyword evidence="10" id="KW-0206">Cytoskeleton</keyword>
<keyword evidence="5" id="KW-0493">Microtubule</keyword>
<dbReference type="PANTHER" id="PTHR12442">
    <property type="entry name" value="DYNEIN INTERMEDIATE CHAIN"/>
    <property type="match status" value="1"/>
</dbReference>
<evidence type="ECO:0000313" key="12">
    <source>
        <dbReference type="EMBL" id="KAK1130140.1"/>
    </source>
</evidence>
<dbReference type="InterPro" id="IPR001680">
    <property type="entry name" value="WD40_rpt"/>
</dbReference>
<keyword evidence="11" id="KW-0966">Cell projection</keyword>
<dbReference type="AlphaFoldDB" id="A0AA40KRK5"/>
<comment type="similarity">
    <text evidence="2">Belongs to the dynein intermediate chain family.</text>
</comment>
<evidence type="ECO:0000256" key="5">
    <source>
        <dbReference type="ARBA" id="ARBA00022701"/>
    </source>
</evidence>
<evidence type="ECO:0000256" key="6">
    <source>
        <dbReference type="ARBA" id="ARBA00022737"/>
    </source>
</evidence>
<keyword evidence="3" id="KW-0963">Cytoplasm</keyword>
<keyword evidence="9" id="KW-0505">Motor protein</keyword>
<evidence type="ECO:0000256" key="3">
    <source>
        <dbReference type="ARBA" id="ARBA00022490"/>
    </source>
</evidence>
<dbReference type="GO" id="GO:0005874">
    <property type="term" value="C:microtubule"/>
    <property type="evidence" value="ECO:0007669"/>
    <property type="project" value="UniProtKB-KW"/>
</dbReference>
<dbReference type="GO" id="GO:0045504">
    <property type="term" value="F:dynein heavy chain binding"/>
    <property type="evidence" value="ECO:0007669"/>
    <property type="project" value="TreeGrafter"/>
</dbReference>
<dbReference type="Gene3D" id="2.130.10.10">
    <property type="entry name" value="YVTN repeat-like/Quinoprotein amine dehydrogenase"/>
    <property type="match status" value="2"/>
</dbReference>
<dbReference type="SMART" id="SM00320">
    <property type="entry name" value="WD40"/>
    <property type="match status" value="3"/>
</dbReference>
<accession>A0AA40KRK5</accession>
<keyword evidence="8" id="KW-0969">Cilium</keyword>
<keyword evidence="13" id="KW-1185">Reference proteome</keyword>
<keyword evidence="7" id="KW-0243">Dynein</keyword>
<dbReference type="Proteomes" id="UP001177670">
    <property type="component" value="Unassembled WGS sequence"/>
</dbReference>
<comment type="subcellular location">
    <subcellularLocation>
        <location evidence="1">Cytoplasm</location>
        <location evidence="1">Cytoskeleton</location>
        <location evidence="1">Cilium axoneme</location>
    </subcellularLocation>
</comment>
<protein>
    <recommendedName>
        <fullName evidence="14">Dynein intermediate chain 2, axonemal</fullName>
    </recommendedName>
</protein>
<dbReference type="InterPro" id="IPR050687">
    <property type="entry name" value="Dynein_IC"/>
</dbReference>
<evidence type="ECO:0000256" key="10">
    <source>
        <dbReference type="ARBA" id="ARBA00023212"/>
    </source>
</evidence>
<proteinExistence type="inferred from homology"/>
<dbReference type="PANTHER" id="PTHR12442:SF7">
    <property type="entry name" value="DYNEIN AXONEMAL INTERMEDIATE CHAIN 2"/>
    <property type="match status" value="1"/>
</dbReference>
<evidence type="ECO:0000256" key="2">
    <source>
        <dbReference type="ARBA" id="ARBA00011059"/>
    </source>
</evidence>